<dbReference type="Proteomes" id="UP001597283">
    <property type="component" value="Unassembled WGS sequence"/>
</dbReference>
<dbReference type="Pfam" id="PF14213">
    <property type="entry name" value="DUF4325"/>
    <property type="match status" value="1"/>
</dbReference>
<dbReference type="InterPro" id="IPR025474">
    <property type="entry name" value="DUF4325"/>
</dbReference>
<protein>
    <submittedName>
        <fullName evidence="2">STAS-like domain-containing protein</fullName>
    </submittedName>
</protein>
<gene>
    <name evidence="2" type="ORF">ACFSC3_19205</name>
</gene>
<dbReference type="RefSeq" id="WP_380941830.1">
    <property type="nucleotide sequence ID" value="NZ_JBHUFC010000024.1"/>
</dbReference>
<accession>A0ABW4NHV1</accession>
<evidence type="ECO:0000313" key="3">
    <source>
        <dbReference type="Proteomes" id="UP001597283"/>
    </source>
</evidence>
<evidence type="ECO:0000313" key="2">
    <source>
        <dbReference type="EMBL" id="MFD1789687.1"/>
    </source>
</evidence>
<dbReference type="EMBL" id="JBHUFC010000024">
    <property type="protein sequence ID" value="MFD1789687.1"/>
    <property type="molecule type" value="Genomic_DNA"/>
</dbReference>
<feature type="domain" description="DUF4325" evidence="1">
    <location>
        <begin position="35"/>
        <end position="76"/>
    </location>
</feature>
<name>A0ABW4NHV1_9SPHN</name>
<comment type="caution">
    <text evidence="2">The sequence shown here is derived from an EMBL/GenBank/DDBJ whole genome shotgun (WGS) entry which is preliminary data.</text>
</comment>
<organism evidence="2 3">
    <name type="scientific">Sphingomonas floccifaciens</name>
    <dbReference type="NCBI Taxonomy" id="1844115"/>
    <lineage>
        <taxon>Bacteria</taxon>
        <taxon>Pseudomonadati</taxon>
        <taxon>Pseudomonadota</taxon>
        <taxon>Alphaproteobacteria</taxon>
        <taxon>Sphingomonadales</taxon>
        <taxon>Sphingomonadaceae</taxon>
        <taxon>Sphingomonas</taxon>
    </lineage>
</organism>
<proteinExistence type="predicted"/>
<keyword evidence="3" id="KW-1185">Reference proteome</keyword>
<reference evidence="3" key="1">
    <citation type="journal article" date="2019" name="Int. J. Syst. Evol. Microbiol.">
        <title>The Global Catalogue of Microorganisms (GCM) 10K type strain sequencing project: providing services to taxonomists for standard genome sequencing and annotation.</title>
        <authorList>
            <consortium name="The Broad Institute Genomics Platform"/>
            <consortium name="The Broad Institute Genome Sequencing Center for Infectious Disease"/>
            <person name="Wu L."/>
            <person name="Ma J."/>
        </authorList>
    </citation>
    <scope>NUCLEOTIDE SEQUENCE [LARGE SCALE GENOMIC DNA]</scope>
    <source>
        <strain evidence="3">Q85</strain>
    </source>
</reference>
<evidence type="ECO:0000259" key="1">
    <source>
        <dbReference type="Pfam" id="PF14213"/>
    </source>
</evidence>
<sequence length="96" mass="10502">MVITALDHVPQCYTSADGLIIGSILRRSLRSGRTTLSFAGVDDVPSSFVNSAIVSLLDEFSAARIRSDLSIVDSNRQINEMIRRCMNSAVRVPEFA</sequence>